<dbReference type="EMBL" id="BSRZ01000006">
    <property type="protein sequence ID" value="GLW64663.1"/>
    <property type="molecule type" value="Genomic_DNA"/>
</dbReference>
<dbReference type="Proteomes" id="UP001165124">
    <property type="component" value="Unassembled WGS sequence"/>
</dbReference>
<comment type="caution">
    <text evidence="2">The sequence shown here is derived from an EMBL/GenBank/DDBJ whole genome shotgun (WGS) entry which is preliminary data.</text>
</comment>
<keyword evidence="3" id="KW-1185">Reference proteome</keyword>
<proteinExistence type="predicted"/>
<feature type="compositionally biased region" description="Pro residues" evidence="1">
    <location>
        <begin position="97"/>
        <end position="111"/>
    </location>
</feature>
<dbReference type="AlphaFoldDB" id="A0A9W6PX95"/>
<sequence>MTAPAIGVRSWAAEVDVDCVLAALRARFPRAMIWHGEFTGSLWAAWRDRSGAVRMVEAHDPDELRRHLENAGIPHVLPPQAPATPGAAGMTAGLWSPPTPPRPCTTPPSRAPSPTVSQGRHEARRRRWLQRFLDKPT</sequence>
<protein>
    <submittedName>
        <fullName evidence="2">Uncharacterized protein</fullName>
    </submittedName>
</protein>
<organism evidence="2 3">
    <name type="scientific">Actinomadura rubrobrunea</name>
    <dbReference type="NCBI Taxonomy" id="115335"/>
    <lineage>
        <taxon>Bacteria</taxon>
        <taxon>Bacillati</taxon>
        <taxon>Actinomycetota</taxon>
        <taxon>Actinomycetes</taxon>
        <taxon>Streptosporangiales</taxon>
        <taxon>Thermomonosporaceae</taxon>
        <taxon>Actinomadura</taxon>
    </lineage>
</organism>
<name>A0A9W6PX95_9ACTN</name>
<feature type="region of interest" description="Disordered" evidence="1">
    <location>
        <begin position="74"/>
        <end position="137"/>
    </location>
</feature>
<evidence type="ECO:0000313" key="3">
    <source>
        <dbReference type="Proteomes" id="UP001165124"/>
    </source>
</evidence>
<reference evidence="2" key="1">
    <citation type="submission" date="2023-02" db="EMBL/GenBank/DDBJ databases">
        <title>Actinomadura rubrobrunea NBRC 14622.</title>
        <authorList>
            <person name="Ichikawa N."/>
            <person name="Sato H."/>
            <person name="Tonouchi N."/>
        </authorList>
    </citation>
    <scope>NUCLEOTIDE SEQUENCE</scope>
    <source>
        <strain evidence="2">NBRC 14622</strain>
    </source>
</reference>
<feature type="compositionally biased region" description="Low complexity" evidence="1">
    <location>
        <begin position="83"/>
        <end position="93"/>
    </location>
</feature>
<accession>A0A9W6PX95</accession>
<gene>
    <name evidence="2" type="ORF">Arub01_29070</name>
</gene>
<evidence type="ECO:0000313" key="2">
    <source>
        <dbReference type="EMBL" id="GLW64663.1"/>
    </source>
</evidence>
<evidence type="ECO:0000256" key="1">
    <source>
        <dbReference type="SAM" id="MobiDB-lite"/>
    </source>
</evidence>